<proteinExistence type="predicted"/>
<dbReference type="InterPro" id="IPR003018">
    <property type="entry name" value="GAF"/>
</dbReference>
<dbReference type="Proteomes" id="UP000264006">
    <property type="component" value="Chromosome"/>
</dbReference>
<dbReference type="SUPFAM" id="SSF55781">
    <property type="entry name" value="GAF domain-like"/>
    <property type="match status" value="1"/>
</dbReference>
<name>A0A346XS18_9ACTN</name>
<dbReference type="EMBL" id="CP031165">
    <property type="protein sequence ID" value="AXV05015.1"/>
    <property type="molecule type" value="Genomic_DNA"/>
</dbReference>
<organism evidence="2 3">
    <name type="scientific">Euzebya pacifica</name>
    <dbReference type="NCBI Taxonomy" id="1608957"/>
    <lineage>
        <taxon>Bacteria</taxon>
        <taxon>Bacillati</taxon>
        <taxon>Actinomycetota</taxon>
        <taxon>Nitriliruptoria</taxon>
        <taxon>Euzebyales</taxon>
    </lineage>
</organism>
<sequence>MRGLTCKETGLVTTNTATLPVLSPLMGFDEASAIVVDFLKEHIPLGYWAVTRYDGYRQLYLEVRDDVYGVGPGDSHAWDDSFCVHMLAGDGPQIAPDAMAVPAYRAAPVGKAIDIGAYVGIPIVHGSGEVFGTLCGLDPAAQPDELEENAALLALLSNLLTMILDVDLARSEEARKRERAEIAADTDVLTGLLNRRGWERAMSLEEDRFRRFGHPGSVIVIDLDRLKVINDTLGHQAGDDYIRRAGQTLTGCLSREDYIARLGGDEFAIMATDATPEESAAIVDRIYAEFAAAGVAGSIGCAPYTIVAGFPGAFDAADKAMYEEKRRRRASEG</sequence>
<keyword evidence="3" id="KW-1185">Reference proteome</keyword>
<dbReference type="InterPro" id="IPR029016">
    <property type="entry name" value="GAF-like_dom_sf"/>
</dbReference>
<dbReference type="PANTHER" id="PTHR45138">
    <property type="entry name" value="REGULATORY COMPONENTS OF SENSORY TRANSDUCTION SYSTEM"/>
    <property type="match status" value="1"/>
</dbReference>
<dbReference type="PROSITE" id="PS50887">
    <property type="entry name" value="GGDEF"/>
    <property type="match status" value="1"/>
</dbReference>
<feature type="domain" description="GGDEF" evidence="1">
    <location>
        <begin position="214"/>
        <end position="333"/>
    </location>
</feature>
<dbReference type="Pfam" id="PF01590">
    <property type="entry name" value="GAF"/>
    <property type="match status" value="1"/>
</dbReference>
<dbReference type="InterPro" id="IPR043128">
    <property type="entry name" value="Rev_trsase/Diguanyl_cyclase"/>
</dbReference>
<dbReference type="NCBIfam" id="TIGR00254">
    <property type="entry name" value="GGDEF"/>
    <property type="match status" value="1"/>
</dbReference>
<evidence type="ECO:0000313" key="2">
    <source>
        <dbReference type="EMBL" id="AXV05015.1"/>
    </source>
</evidence>
<dbReference type="GO" id="GO:0052621">
    <property type="term" value="F:diguanylate cyclase activity"/>
    <property type="evidence" value="ECO:0007669"/>
    <property type="project" value="TreeGrafter"/>
</dbReference>
<dbReference type="KEGG" id="euz:DVS28_a0308"/>
<reference evidence="2 3" key="1">
    <citation type="submission" date="2018-09" db="EMBL/GenBank/DDBJ databases">
        <title>Complete genome sequence of Euzebya sp. DY32-46 isolated from seawater of Pacific Ocean.</title>
        <authorList>
            <person name="Xu L."/>
            <person name="Wu Y.-H."/>
            <person name="Xu X.-W."/>
        </authorList>
    </citation>
    <scope>NUCLEOTIDE SEQUENCE [LARGE SCALE GENOMIC DNA]</scope>
    <source>
        <strain evidence="2 3">DY32-46</strain>
    </source>
</reference>
<dbReference type="PANTHER" id="PTHR45138:SF9">
    <property type="entry name" value="DIGUANYLATE CYCLASE DGCM-RELATED"/>
    <property type="match status" value="1"/>
</dbReference>
<evidence type="ECO:0000313" key="3">
    <source>
        <dbReference type="Proteomes" id="UP000264006"/>
    </source>
</evidence>
<dbReference type="CDD" id="cd01949">
    <property type="entry name" value="GGDEF"/>
    <property type="match status" value="1"/>
</dbReference>
<dbReference type="Gene3D" id="3.30.70.270">
    <property type="match status" value="1"/>
</dbReference>
<dbReference type="InterPro" id="IPR029787">
    <property type="entry name" value="Nucleotide_cyclase"/>
</dbReference>
<dbReference type="SUPFAM" id="SSF55073">
    <property type="entry name" value="Nucleotide cyclase"/>
    <property type="match status" value="1"/>
</dbReference>
<protein>
    <submittedName>
        <fullName evidence="2">Diguanylate cyclase/phosphodiesterase (GGDEF &amp; EAL domains) with PAS/PAC sensor(S)</fullName>
    </submittedName>
</protein>
<accession>A0A346XS18</accession>
<dbReference type="AlphaFoldDB" id="A0A346XS18"/>
<dbReference type="Gene3D" id="3.30.450.40">
    <property type="match status" value="1"/>
</dbReference>
<dbReference type="SMART" id="SM00267">
    <property type="entry name" value="GGDEF"/>
    <property type="match status" value="1"/>
</dbReference>
<gene>
    <name evidence="2" type="ORF">DVS28_a0308</name>
</gene>
<dbReference type="InterPro" id="IPR050469">
    <property type="entry name" value="Diguanylate_Cyclase"/>
</dbReference>
<dbReference type="Pfam" id="PF00990">
    <property type="entry name" value="GGDEF"/>
    <property type="match status" value="1"/>
</dbReference>
<dbReference type="SMART" id="SM00065">
    <property type="entry name" value="GAF"/>
    <property type="match status" value="1"/>
</dbReference>
<evidence type="ECO:0000259" key="1">
    <source>
        <dbReference type="PROSITE" id="PS50887"/>
    </source>
</evidence>
<dbReference type="InterPro" id="IPR000160">
    <property type="entry name" value="GGDEF_dom"/>
</dbReference>